<dbReference type="AlphaFoldDB" id="A0A917R6W9"/>
<reference evidence="1" key="1">
    <citation type="journal article" date="2014" name="Int. J. Syst. Evol. Microbiol.">
        <title>Complete genome sequence of Corynebacterium casei LMG S-19264T (=DSM 44701T), isolated from a smear-ripened cheese.</title>
        <authorList>
            <consortium name="US DOE Joint Genome Institute (JGI-PGF)"/>
            <person name="Walter F."/>
            <person name="Albersmeier A."/>
            <person name="Kalinowski J."/>
            <person name="Ruckert C."/>
        </authorList>
    </citation>
    <scope>NUCLEOTIDE SEQUENCE</scope>
    <source>
        <strain evidence="1">CGMCC 4.3508</strain>
    </source>
</reference>
<dbReference type="Proteomes" id="UP000638263">
    <property type="component" value="Unassembled WGS sequence"/>
</dbReference>
<reference evidence="1" key="2">
    <citation type="submission" date="2020-09" db="EMBL/GenBank/DDBJ databases">
        <authorList>
            <person name="Sun Q."/>
            <person name="Zhou Y."/>
        </authorList>
    </citation>
    <scope>NUCLEOTIDE SEQUENCE</scope>
    <source>
        <strain evidence="1">CGMCC 4.3508</strain>
    </source>
</reference>
<proteinExistence type="predicted"/>
<dbReference type="GO" id="GO:0016491">
    <property type="term" value="F:oxidoreductase activity"/>
    <property type="evidence" value="ECO:0007669"/>
    <property type="project" value="InterPro"/>
</dbReference>
<accession>A0A917R6W9</accession>
<evidence type="ECO:0000313" key="1">
    <source>
        <dbReference type="EMBL" id="GGK92978.1"/>
    </source>
</evidence>
<evidence type="ECO:0000313" key="2">
    <source>
        <dbReference type="Proteomes" id="UP000638263"/>
    </source>
</evidence>
<dbReference type="Gene3D" id="3.40.109.10">
    <property type="entry name" value="NADH Oxidase"/>
    <property type="match status" value="2"/>
</dbReference>
<sequence>MVRHDREGQTREMDAIGTARVPDHPTVQAALSLARRAPSVHNTQPWRWVFDGHRLHLYRDTSRQLFSADPQGRQLIISCGAILDHARTAFAAAGWDTEVIRLPDTAADHLATVDFAPASEVSDTVRARAAAIDRRYTDRLPMLPPRDWERVEPRLHTTGTEHGGTLEVLEDSARLRLAAASAQSAALREYDPQYLNELHWWAGNDSPADGVPISALVSAAELAQVGVGRAFPAAPPSLRRGELTDSSRLLVIGSAADRPLNWLRAGEALSAVLLECTAAGLATCPLTHITEVPVSRRIIANLLREPAAPQVVVRVGTAPTSAAQPPTPRRTVGDFLELHRTT</sequence>
<dbReference type="EMBL" id="BMMH01000001">
    <property type="protein sequence ID" value="GGK92978.1"/>
    <property type="molecule type" value="Genomic_DNA"/>
</dbReference>
<dbReference type="InterPro" id="IPR000415">
    <property type="entry name" value="Nitroreductase-like"/>
</dbReference>
<keyword evidence="2" id="KW-1185">Reference proteome</keyword>
<dbReference type="NCBIfam" id="NF047509">
    <property type="entry name" value="Rv3131_FMN_oxido"/>
    <property type="match status" value="1"/>
</dbReference>
<dbReference type="InterPro" id="IPR050627">
    <property type="entry name" value="Nitroreductase/BluB"/>
</dbReference>
<dbReference type="SUPFAM" id="SSF55469">
    <property type="entry name" value="FMN-dependent nitroreductase-like"/>
    <property type="match status" value="1"/>
</dbReference>
<dbReference type="PANTHER" id="PTHR23026:SF123">
    <property type="entry name" value="NAD(P)H NITROREDUCTASE RV3131-RELATED"/>
    <property type="match status" value="1"/>
</dbReference>
<gene>
    <name evidence="1" type="ORF">GCM10011588_04360</name>
</gene>
<name>A0A917R6W9_9NOCA</name>
<protein>
    <submittedName>
        <fullName evidence="1">NAD(P)H nitroreductase</fullName>
    </submittedName>
</protein>
<organism evidence="1 2">
    <name type="scientific">Nocardia jinanensis</name>
    <dbReference type="NCBI Taxonomy" id="382504"/>
    <lineage>
        <taxon>Bacteria</taxon>
        <taxon>Bacillati</taxon>
        <taxon>Actinomycetota</taxon>
        <taxon>Actinomycetes</taxon>
        <taxon>Mycobacteriales</taxon>
        <taxon>Nocardiaceae</taxon>
        <taxon>Nocardia</taxon>
    </lineage>
</organism>
<dbReference type="PANTHER" id="PTHR23026">
    <property type="entry name" value="NADPH NITROREDUCTASE"/>
    <property type="match status" value="1"/>
</dbReference>
<comment type="caution">
    <text evidence="1">The sequence shown here is derived from an EMBL/GenBank/DDBJ whole genome shotgun (WGS) entry which is preliminary data.</text>
</comment>